<evidence type="ECO:0000313" key="1">
    <source>
        <dbReference type="EMBL" id="GAA14987.1"/>
    </source>
</evidence>
<dbReference type="eggNOG" id="ENOG5031VVB">
    <property type="taxonomic scope" value="Bacteria"/>
</dbReference>
<proteinExistence type="predicted"/>
<dbReference type="STRING" id="1027371.GOALK_120_00440"/>
<dbReference type="AlphaFoldDB" id="F9W298"/>
<gene>
    <name evidence="1" type="ORF">GOALK_120_00440</name>
</gene>
<dbReference type="Proteomes" id="UP000003558">
    <property type="component" value="Unassembled WGS sequence"/>
</dbReference>
<evidence type="ECO:0000313" key="2">
    <source>
        <dbReference type="Proteomes" id="UP000003558"/>
    </source>
</evidence>
<sequence>MVVVVPLSGVSRDEYLKQYQRSMREPLPESKSLQGELCGWSGALGKRRWVGERYSPSVALLMCSRRVEVADLDTIDRLGAVCRDTIGPLSCYSAGWYSSLAPLVPSGLRRSIGAAVREARRAAVRKVRGAMVRSEPSVDESFDTVQNFVETPISRAGVDEKVALDGFVSAIVRLLDAGAAGSTILTEEETTVLAELGERVVDDFGAEPEEPLTAERRAELRTTAITFVERVIADRVKGKDRSDPRLSEAFERVVTTYVNRLHRGKPLEGTEYYLKLRLDAVRLDEKRRTAVRRLHERRLIVADDPDRSQADDRVENTPDPAADAANELLAVIAATIAEDPDQQIDGKLCWEGRTAITLLTIGGTLDIASPGEVRRVAAQLWRSEQPADARSESAMKAGMNVYLTLETAGRRARRSLADTLDAGVVS</sequence>
<comment type="caution">
    <text evidence="1">The sequence shown here is derived from an EMBL/GenBank/DDBJ whole genome shotgun (WGS) entry which is preliminary data.</text>
</comment>
<accession>F9W298</accession>
<organism evidence="1 2">
    <name type="scientific">Gordonia alkanivorans NBRC 16433</name>
    <dbReference type="NCBI Taxonomy" id="1027371"/>
    <lineage>
        <taxon>Bacteria</taxon>
        <taxon>Bacillati</taxon>
        <taxon>Actinomycetota</taxon>
        <taxon>Actinomycetes</taxon>
        <taxon>Mycobacteriales</taxon>
        <taxon>Gordoniaceae</taxon>
        <taxon>Gordonia</taxon>
    </lineage>
</organism>
<protein>
    <submittedName>
        <fullName evidence="1">Uncharacterized protein</fullName>
    </submittedName>
</protein>
<reference evidence="1 2" key="1">
    <citation type="submission" date="2011-05" db="EMBL/GenBank/DDBJ databases">
        <title>Whole genome shotgun sequence of Gordonia alkanivorans NBRC 16433.</title>
        <authorList>
            <person name="Hosoyama A."/>
            <person name="Nakamura S."/>
            <person name="Takarada H."/>
            <person name="Tsuchikane K."/>
            <person name="Yamazaki S."/>
            <person name="Fujita N."/>
        </authorList>
    </citation>
    <scope>NUCLEOTIDE SEQUENCE [LARGE SCALE GENOMIC DNA]</scope>
    <source>
        <strain evidence="1 2">NBRC 16433</strain>
    </source>
</reference>
<name>F9W298_9ACTN</name>
<dbReference type="EMBL" id="BACI01000120">
    <property type="protein sequence ID" value="GAA14987.1"/>
    <property type="molecule type" value="Genomic_DNA"/>
</dbReference>